<dbReference type="InterPro" id="IPR004843">
    <property type="entry name" value="Calcineurin-like_PHP"/>
</dbReference>
<evidence type="ECO:0000313" key="4">
    <source>
        <dbReference type="Proteomes" id="UP000609121"/>
    </source>
</evidence>
<dbReference type="Proteomes" id="UP000609121">
    <property type="component" value="Unassembled WGS sequence"/>
</dbReference>
<dbReference type="InterPro" id="IPR029052">
    <property type="entry name" value="Metallo-depent_PP-like"/>
</dbReference>
<dbReference type="EMBL" id="JACVXA010000057">
    <property type="protein sequence ID" value="MBE3639751.1"/>
    <property type="molecule type" value="Genomic_DNA"/>
</dbReference>
<dbReference type="GO" id="GO:0004527">
    <property type="term" value="F:exonuclease activity"/>
    <property type="evidence" value="ECO:0007669"/>
    <property type="project" value="UniProtKB-KW"/>
</dbReference>
<evidence type="ECO:0000259" key="2">
    <source>
        <dbReference type="Pfam" id="PF00149"/>
    </source>
</evidence>
<proteinExistence type="predicted"/>
<protein>
    <submittedName>
        <fullName evidence="3">DNA repair exonuclease</fullName>
    </submittedName>
</protein>
<dbReference type="PANTHER" id="PTHR30337:SF7">
    <property type="entry name" value="PHOSPHOESTERASE"/>
    <property type="match status" value="1"/>
</dbReference>
<reference evidence="3" key="1">
    <citation type="submission" date="2020-09" db="EMBL/GenBank/DDBJ databases">
        <title>A novel bacterium of genus Mangrovicoccus, isolated from South China Sea.</title>
        <authorList>
            <person name="Huang H."/>
            <person name="Mo K."/>
            <person name="Hu Y."/>
        </authorList>
    </citation>
    <scope>NUCLEOTIDE SEQUENCE</scope>
    <source>
        <strain evidence="3">HB182678</strain>
    </source>
</reference>
<comment type="caution">
    <text evidence="3">The sequence shown here is derived from an EMBL/GenBank/DDBJ whole genome shotgun (WGS) entry which is preliminary data.</text>
</comment>
<organism evidence="3 4">
    <name type="scientific">Mangrovicoccus algicola</name>
    <dbReference type="NCBI Taxonomy" id="2771008"/>
    <lineage>
        <taxon>Bacteria</taxon>
        <taxon>Pseudomonadati</taxon>
        <taxon>Pseudomonadota</taxon>
        <taxon>Alphaproteobacteria</taxon>
        <taxon>Rhodobacterales</taxon>
        <taxon>Paracoccaceae</taxon>
        <taxon>Mangrovicoccus</taxon>
    </lineage>
</organism>
<dbReference type="PIRSF" id="PIRSF033091">
    <property type="entry name" value="Pesterase_YhaO"/>
    <property type="match status" value="1"/>
</dbReference>
<keyword evidence="1" id="KW-0378">Hydrolase</keyword>
<name>A0A8J7CLC0_9RHOB</name>
<dbReference type="InterPro" id="IPR041796">
    <property type="entry name" value="Mre11_N"/>
</dbReference>
<dbReference type="AlphaFoldDB" id="A0A8J7CLC0"/>
<dbReference type="SUPFAM" id="SSF56300">
    <property type="entry name" value="Metallo-dependent phosphatases"/>
    <property type="match status" value="1"/>
</dbReference>
<dbReference type="Gene3D" id="3.60.21.10">
    <property type="match status" value="1"/>
</dbReference>
<feature type="domain" description="Calcineurin-like phosphoesterase" evidence="2">
    <location>
        <begin position="3"/>
        <end position="195"/>
    </location>
</feature>
<dbReference type="Pfam" id="PF00149">
    <property type="entry name" value="Metallophos"/>
    <property type="match status" value="1"/>
</dbReference>
<dbReference type="PANTHER" id="PTHR30337">
    <property type="entry name" value="COMPONENT OF ATP-DEPENDENT DSDNA EXONUCLEASE"/>
    <property type="match status" value="1"/>
</dbReference>
<dbReference type="InterPro" id="IPR014576">
    <property type="entry name" value="Pesterase_YhaO"/>
</dbReference>
<keyword evidence="3" id="KW-0269">Exonuclease</keyword>
<gene>
    <name evidence="3" type="ORF">ICN82_16230</name>
</gene>
<keyword evidence="3" id="KW-0540">Nuclease</keyword>
<dbReference type="InterPro" id="IPR050535">
    <property type="entry name" value="DNA_Repair-Maintenance_Comp"/>
</dbReference>
<dbReference type="RefSeq" id="WP_193184717.1">
    <property type="nucleotide sequence ID" value="NZ_JACVXA010000057.1"/>
</dbReference>
<sequence>MVRILHTADIHLDSPLRSLALRNPALRDTVATASRAAFRGLVEAAIAEGVAAMLISGDLFDGRERSAGTGAFVTAQMDRLAAAGIRVFYIKGNHDAENPVTGSLDLPGNVHVFDAAGGRQQLCDDIWIHGVSFAGRHAPDSLLPRFRAPVPGAVNIAMLHTSLGGAPGHDTYAPCSPAELAGMGFDYWALGHVHRRQIHSRAPWIVMPGMPQGRDIGEAGPKSATLLEIDGGRISLSERPSCVVEFAESALDAGPAESDEALRAMLRAHLAGLRDATAAGAVIVRLTLTGRPARSWQILRDRDVWNAQAAELAQQLGGIWIDRLVFDLAPPAAAQADAGATGELAEAMDAIRAEPGFAARALAETEAVLQDLPPGLRDRLAADARAQEALAERLSRAGAERVLARMKGAEAG</sequence>
<accession>A0A8J7CLC0</accession>
<keyword evidence="4" id="KW-1185">Reference proteome</keyword>
<dbReference type="CDD" id="cd00840">
    <property type="entry name" value="MPP_Mre11_N"/>
    <property type="match status" value="1"/>
</dbReference>
<evidence type="ECO:0000256" key="1">
    <source>
        <dbReference type="ARBA" id="ARBA00022801"/>
    </source>
</evidence>
<evidence type="ECO:0000313" key="3">
    <source>
        <dbReference type="EMBL" id="MBE3639751.1"/>
    </source>
</evidence>